<dbReference type="PANTHER" id="PTHR11785">
    <property type="entry name" value="AMINO ACID TRANSPORTER"/>
    <property type="match status" value="1"/>
</dbReference>
<accession>A0A9P9DKY2</accession>
<evidence type="ECO:0000256" key="2">
    <source>
        <dbReference type="ARBA" id="ARBA00022692"/>
    </source>
</evidence>
<evidence type="ECO:0000256" key="1">
    <source>
        <dbReference type="ARBA" id="ARBA00004141"/>
    </source>
</evidence>
<dbReference type="Proteomes" id="UP000700596">
    <property type="component" value="Unassembled WGS sequence"/>
</dbReference>
<reference evidence="6" key="1">
    <citation type="journal article" date="2021" name="Nat. Commun.">
        <title>Genetic determinants of endophytism in the Arabidopsis root mycobiome.</title>
        <authorList>
            <person name="Mesny F."/>
            <person name="Miyauchi S."/>
            <person name="Thiergart T."/>
            <person name="Pickel B."/>
            <person name="Atanasova L."/>
            <person name="Karlsson M."/>
            <person name="Huettel B."/>
            <person name="Barry K.W."/>
            <person name="Haridas S."/>
            <person name="Chen C."/>
            <person name="Bauer D."/>
            <person name="Andreopoulos W."/>
            <person name="Pangilinan J."/>
            <person name="LaButti K."/>
            <person name="Riley R."/>
            <person name="Lipzen A."/>
            <person name="Clum A."/>
            <person name="Drula E."/>
            <person name="Henrissat B."/>
            <person name="Kohler A."/>
            <person name="Grigoriev I.V."/>
            <person name="Martin F.M."/>
            <person name="Hacquard S."/>
        </authorList>
    </citation>
    <scope>NUCLEOTIDE SEQUENCE</scope>
    <source>
        <strain evidence="6">MPI-CAGE-CH-0243</strain>
    </source>
</reference>
<dbReference type="EMBL" id="JAGMWT010000010">
    <property type="protein sequence ID" value="KAH7121101.1"/>
    <property type="molecule type" value="Genomic_DNA"/>
</dbReference>
<dbReference type="Gene3D" id="1.20.1740.10">
    <property type="entry name" value="Amino acid/polyamine transporter I"/>
    <property type="match status" value="1"/>
</dbReference>
<feature type="transmembrane region" description="Helical" evidence="5">
    <location>
        <begin position="483"/>
        <end position="503"/>
    </location>
</feature>
<evidence type="ECO:0000256" key="3">
    <source>
        <dbReference type="ARBA" id="ARBA00022989"/>
    </source>
</evidence>
<proteinExistence type="predicted"/>
<feature type="transmembrane region" description="Helical" evidence="5">
    <location>
        <begin position="337"/>
        <end position="357"/>
    </location>
</feature>
<comment type="subcellular location">
    <subcellularLocation>
        <location evidence="1">Membrane</location>
        <topology evidence="1">Multi-pass membrane protein</topology>
    </subcellularLocation>
</comment>
<feature type="transmembrane region" description="Helical" evidence="5">
    <location>
        <begin position="94"/>
        <end position="117"/>
    </location>
</feature>
<keyword evidence="2 5" id="KW-0812">Transmembrane</keyword>
<feature type="transmembrane region" description="Helical" evidence="5">
    <location>
        <begin position="448"/>
        <end position="471"/>
    </location>
</feature>
<comment type="caution">
    <text evidence="6">The sequence shown here is derived from an EMBL/GenBank/DDBJ whole genome shotgun (WGS) entry which is preliminary data.</text>
</comment>
<feature type="transmembrane region" description="Helical" evidence="5">
    <location>
        <begin position="386"/>
        <end position="406"/>
    </location>
</feature>
<dbReference type="InterPro" id="IPR050598">
    <property type="entry name" value="AminoAcid_Transporter"/>
</dbReference>
<gene>
    <name evidence="6" type="ORF">B0J11DRAFT_438421</name>
</gene>
<protein>
    <submittedName>
        <fullName evidence="6">High affinity methionine permease</fullName>
    </submittedName>
</protein>
<keyword evidence="3 5" id="KW-1133">Transmembrane helix</keyword>
<organism evidence="6 7">
    <name type="scientific">Dendryphion nanum</name>
    <dbReference type="NCBI Taxonomy" id="256645"/>
    <lineage>
        <taxon>Eukaryota</taxon>
        <taxon>Fungi</taxon>
        <taxon>Dikarya</taxon>
        <taxon>Ascomycota</taxon>
        <taxon>Pezizomycotina</taxon>
        <taxon>Dothideomycetes</taxon>
        <taxon>Pleosporomycetidae</taxon>
        <taxon>Pleosporales</taxon>
        <taxon>Torulaceae</taxon>
        <taxon>Dendryphion</taxon>
    </lineage>
</organism>
<feature type="transmembrane region" description="Helical" evidence="5">
    <location>
        <begin position="137"/>
        <end position="160"/>
    </location>
</feature>
<evidence type="ECO:0000313" key="7">
    <source>
        <dbReference type="Proteomes" id="UP000700596"/>
    </source>
</evidence>
<keyword evidence="4 5" id="KW-0472">Membrane</keyword>
<evidence type="ECO:0000256" key="4">
    <source>
        <dbReference type="ARBA" id="ARBA00023136"/>
    </source>
</evidence>
<evidence type="ECO:0000313" key="6">
    <source>
        <dbReference type="EMBL" id="KAH7121101.1"/>
    </source>
</evidence>
<feature type="transmembrane region" description="Helical" evidence="5">
    <location>
        <begin position="287"/>
        <end position="309"/>
    </location>
</feature>
<feature type="transmembrane region" description="Helical" evidence="5">
    <location>
        <begin position="207"/>
        <end position="227"/>
    </location>
</feature>
<dbReference type="GO" id="GO:0016020">
    <property type="term" value="C:membrane"/>
    <property type="evidence" value="ECO:0007669"/>
    <property type="project" value="UniProtKB-SubCell"/>
</dbReference>
<dbReference type="OrthoDB" id="5982228at2759"/>
<keyword evidence="7" id="KW-1185">Reference proteome</keyword>
<feature type="transmembrane region" description="Helical" evidence="5">
    <location>
        <begin position="418"/>
        <end position="436"/>
    </location>
</feature>
<dbReference type="GO" id="GO:0015179">
    <property type="term" value="F:L-amino acid transmembrane transporter activity"/>
    <property type="evidence" value="ECO:0007669"/>
    <property type="project" value="TreeGrafter"/>
</dbReference>
<evidence type="ECO:0000256" key="5">
    <source>
        <dbReference type="SAM" id="Phobius"/>
    </source>
</evidence>
<dbReference type="InterPro" id="IPR002293">
    <property type="entry name" value="AA/rel_permease1"/>
</dbReference>
<dbReference type="AlphaFoldDB" id="A0A9P9DKY2"/>
<dbReference type="Pfam" id="PF13520">
    <property type="entry name" value="AA_permease_2"/>
    <property type="match status" value="1"/>
</dbReference>
<name>A0A9P9DKY2_9PLEO</name>
<dbReference type="PANTHER" id="PTHR11785:SF353">
    <property type="entry name" value="METHIONINE TRANSPORTER (EUROFUNG)"/>
    <property type="match status" value="1"/>
</dbReference>
<feature type="transmembrane region" description="Helical" evidence="5">
    <location>
        <begin position="181"/>
        <end position="201"/>
    </location>
</feature>
<sequence length="588" mass="64671">MAATFKRLFGSSGSETNLAEVKEKNAQIGDQVIVDGVQVFQDANGAPVETVSPLGYHVGWAGILFLNVSQMVGTGVFSTPGSILRALDSVGLSIIYWVIGAILSAAALAVFLEYASLFPNRSGGQVTYLEQAYPRPAFLFPTAFAFFTITFSFSSSNAVVLARYIYRAAGHPATEWENKGLAVASYSFLAILCLLSTRWSIRLMNLISAVKLIILLFIVITGFVVLGGKTSVKDPHRNFRNSFDGVTNNGNDFVNALVSIQFAYQGYANAFNVVAEIKNPFHTLKRVAPISLLIVSILYILANVAYFAAVPHEQIRASKELTAALFFEAVFGKGAKGLPALIAVSAAGNIMAVIIGATRMVRECARQGVVPWPHLWASTRPFGTPFYPILLKWSLTVIVILALPFGDAFNFLVDLRSYPDAVFLFLMVVGLYWLRYQRKQQGLPPAQFQAWHVALIISAAACLFMLIMPWYPPDDGGDVSFWYATYCVVGVGLMLGCVGYYYLWIKLLPKWRDYSIRTETLVSDQDGSVTHRLRQVPNSEVAEWDRTHDEAGNVLVESSGAETTSENPHLIRRVKVTDATTENYDAKV</sequence>